<dbReference type="SUPFAM" id="SSF48403">
    <property type="entry name" value="Ankyrin repeat"/>
    <property type="match status" value="1"/>
</dbReference>
<dbReference type="Pfam" id="PF12796">
    <property type="entry name" value="Ank_2"/>
    <property type="match status" value="1"/>
</dbReference>
<dbReference type="EMBL" id="JAFIMR010000048">
    <property type="protein sequence ID" value="KAI1855936.1"/>
    <property type="molecule type" value="Genomic_DNA"/>
</dbReference>
<dbReference type="PANTHER" id="PTHR24198:SF165">
    <property type="entry name" value="ANKYRIN REPEAT-CONTAINING PROTEIN-RELATED"/>
    <property type="match status" value="1"/>
</dbReference>
<dbReference type="SMART" id="SM00248">
    <property type="entry name" value="ANK"/>
    <property type="match status" value="5"/>
</dbReference>
<accession>A0A9Q0AK61</accession>
<dbReference type="AlphaFoldDB" id="A0A9Q0AK61"/>
<dbReference type="Proteomes" id="UP000829685">
    <property type="component" value="Unassembled WGS sequence"/>
</dbReference>
<comment type="caution">
    <text evidence="3">The sequence shown here is derived from an EMBL/GenBank/DDBJ whole genome shotgun (WGS) entry which is preliminary data.</text>
</comment>
<evidence type="ECO:0000313" key="4">
    <source>
        <dbReference type="Proteomes" id="UP000829685"/>
    </source>
</evidence>
<dbReference type="InterPro" id="IPR002110">
    <property type="entry name" value="Ankyrin_rpt"/>
</dbReference>
<dbReference type="Gene3D" id="1.25.40.20">
    <property type="entry name" value="Ankyrin repeat-containing domain"/>
    <property type="match status" value="2"/>
</dbReference>
<protein>
    <submittedName>
        <fullName evidence="3">Uncharacterized protein</fullName>
    </submittedName>
</protein>
<evidence type="ECO:0000256" key="2">
    <source>
        <dbReference type="ARBA" id="ARBA00023043"/>
    </source>
</evidence>
<sequence length="471" mass="52490">MAVFLDLPAELVDNVLLQAILCRGVKRGLRLRLVCKLFSDAVKPALFKSKLLDGFNAPVVNRHWHLKPESYGWRLWHSYLTYRVKNETDPAVGRLAEIHSIAVIVHEECRSGMELDFIIGGLCGLVLEHGRMKTGFHEGWAYARPKERQGHGLDLLSAAAYFNMVPLAERLLAKDIDPAASNELLPSPARLAASAGNEDMLEILQRHAEPVVLSEITYFPDASDWRQCIGEESIQGAAARGDIGMLSLAMRPYHSVSDNPEELVTQCGRIELAIRSARWNAGNPQVFDLLESWLRDSELARHGHSMTRYALARYAEFGRLDMVRHLIDKGVDINGGYNWEGRIMNPLSNACRRCHEDIVDFLVEHGAILDSDTDRDNSLPAAAAAGSLALVQKLIDHGTSLNNTTALQAVCNAVNVENEGIVRLLLQKADFPSDDYWHWIKGPDIDKARKEGLDSMAEILQNWVDKNPPAN</sequence>
<organism evidence="3 4">
    <name type="scientific">Neoarthrinium moseri</name>
    <dbReference type="NCBI Taxonomy" id="1658444"/>
    <lineage>
        <taxon>Eukaryota</taxon>
        <taxon>Fungi</taxon>
        <taxon>Dikarya</taxon>
        <taxon>Ascomycota</taxon>
        <taxon>Pezizomycotina</taxon>
        <taxon>Sordariomycetes</taxon>
        <taxon>Xylariomycetidae</taxon>
        <taxon>Amphisphaeriales</taxon>
        <taxon>Apiosporaceae</taxon>
        <taxon>Neoarthrinium</taxon>
    </lineage>
</organism>
<reference evidence="3" key="1">
    <citation type="submission" date="2021-03" db="EMBL/GenBank/DDBJ databases">
        <title>Revisited historic fungal species revealed as producer of novel bioactive compounds through whole genome sequencing and comparative genomics.</title>
        <authorList>
            <person name="Vignolle G.A."/>
            <person name="Hochenegger N."/>
            <person name="Mach R.L."/>
            <person name="Mach-Aigner A.R."/>
            <person name="Javad Rahimi M."/>
            <person name="Salim K.A."/>
            <person name="Chan C.M."/>
            <person name="Lim L.B.L."/>
            <person name="Cai F."/>
            <person name="Druzhinina I.S."/>
            <person name="U'Ren J.M."/>
            <person name="Derntl C."/>
        </authorList>
    </citation>
    <scope>NUCLEOTIDE SEQUENCE</scope>
    <source>
        <strain evidence="3">TUCIM 5799</strain>
    </source>
</reference>
<name>A0A9Q0AK61_9PEZI</name>
<gene>
    <name evidence="3" type="ORF">JX265_012019</name>
</gene>
<keyword evidence="4" id="KW-1185">Reference proteome</keyword>
<keyword evidence="1" id="KW-0677">Repeat</keyword>
<keyword evidence="2" id="KW-0040">ANK repeat</keyword>
<proteinExistence type="predicted"/>
<evidence type="ECO:0000256" key="1">
    <source>
        <dbReference type="ARBA" id="ARBA00022737"/>
    </source>
</evidence>
<dbReference type="InterPro" id="IPR036770">
    <property type="entry name" value="Ankyrin_rpt-contain_sf"/>
</dbReference>
<dbReference type="PANTHER" id="PTHR24198">
    <property type="entry name" value="ANKYRIN REPEAT AND PROTEIN KINASE DOMAIN-CONTAINING PROTEIN"/>
    <property type="match status" value="1"/>
</dbReference>
<evidence type="ECO:0000313" key="3">
    <source>
        <dbReference type="EMBL" id="KAI1855936.1"/>
    </source>
</evidence>